<evidence type="ECO:0000313" key="8">
    <source>
        <dbReference type="EMBL" id="BAX60793.1"/>
    </source>
</evidence>
<evidence type="ECO:0000256" key="4">
    <source>
        <dbReference type="ARBA" id="ARBA00022801"/>
    </source>
</evidence>
<dbReference type="RefSeq" id="WP_096473440.1">
    <property type="nucleotide sequence ID" value="NZ_AP018112.1"/>
</dbReference>
<keyword evidence="5" id="KW-0442">Lipid degradation</keyword>
<evidence type="ECO:0000256" key="6">
    <source>
        <dbReference type="ARBA" id="ARBA00023098"/>
    </source>
</evidence>
<reference evidence="8 9" key="1">
    <citation type="journal article" date="2017" name="Genome Announc.">
        <title>Complete Genome Sequence of Burkholderia stabilis FERMP-21014.</title>
        <authorList>
            <person name="Konishi K."/>
            <person name="Kumagai T."/>
            <person name="Sakasegawa S."/>
            <person name="Tamura T."/>
        </authorList>
    </citation>
    <scope>NUCLEOTIDE SEQUENCE [LARGE SCALE GENOMIC DNA]</scope>
    <source>
        <strain evidence="8 9">FERMP-21014</strain>
    </source>
</reference>
<proteinExistence type="inferred from homology"/>
<organism evidence="8 9">
    <name type="scientific">Burkholderia stabilis</name>
    <dbReference type="NCBI Taxonomy" id="95485"/>
    <lineage>
        <taxon>Bacteria</taxon>
        <taxon>Pseudomonadati</taxon>
        <taxon>Pseudomonadota</taxon>
        <taxon>Betaproteobacteria</taxon>
        <taxon>Burkholderiales</taxon>
        <taxon>Burkholderiaceae</taxon>
        <taxon>Burkholderia</taxon>
        <taxon>Burkholderia cepacia complex</taxon>
    </lineage>
</organism>
<dbReference type="InterPro" id="IPR025202">
    <property type="entry name" value="PLD-like_dom"/>
</dbReference>
<dbReference type="Gene3D" id="3.30.870.10">
    <property type="entry name" value="Endonuclease Chain A"/>
    <property type="match status" value="2"/>
</dbReference>
<dbReference type="EC" id="3.1.4.4" evidence="3"/>
<dbReference type="AlphaFoldDB" id="A0A1Y1BLM3"/>
<keyword evidence="4" id="KW-0378">Hydrolase</keyword>
<dbReference type="PANTHER" id="PTHR43856:SF1">
    <property type="entry name" value="MITOCHONDRIAL CARDIOLIPIN HYDROLASE"/>
    <property type="match status" value="1"/>
</dbReference>
<gene>
    <name evidence="8" type="ORF">BSFP_036590</name>
</gene>
<dbReference type="SUPFAM" id="SSF56024">
    <property type="entry name" value="Phospholipase D/nuclease"/>
    <property type="match status" value="2"/>
</dbReference>
<dbReference type="GO" id="GO:0016042">
    <property type="term" value="P:lipid catabolic process"/>
    <property type="evidence" value="ECO:0007669"/>
    <property type="project" value="UniProtKB-KW"/>
</dbReference>
<dbReference type="InterPro" id="IPR001736">
    <property type="entry name" value="PLipase_D/transphosphatidylase"/>
</dbReference>
<dbReference type="CDD" id="cd09173">
    <property type="entry name" value="PLDc_Nuc_like_unchar1_2"/>
    <property type="match status" value="1"/>
</dbReference>
<dbReference type="SMART" id="SM00155">
    <property type="entry name" value="PLDc"/>
    <property type="match status" value="2"/>
</dbReference>
<comment type="catalytic activity">
    <reaction evidence="1">
        <text>a 1,2-diacyl-sn-glycero-3-phosphocholine + H2O = a 1,2-diacyl-sn-glycero-3-phosphate + choline + H(+)</text>
        <dbReference type="Rhea" id="RHEA:14445"/>
        <dbReference type="ChEBI" id="CHEBI:15354"/>
        <dbReference type="ChEBI" id="CHEBI:15377"/>
        <dbReference type="ChEBI" id="CHEBI:15378"/>
        <dbReference type="ChEBI" id="CHEBI:57643"/>
        <dbReference type="ChEBI" id="CHEBI:58608"/>
        <dbReference type="EC" id="3.1.4.4"/>
    </reaction>
</comment>
<evidence type="ECO:0000256" key="5">
    <source>
        <dbReference type="ARBA" id="ARBA00022963"/>
    </source>
</evidence>
<evidence type="ECO:0000259" key="7">
    <source>
        <dbReference type="PROSITE" id="PS50035"/>
    </source>
</evidence>
<accession>A0A1Y1BLM3</accession>
<keyword evidence="6" id="KW-0443">Lipid metabolism</keyword>
<dbReference type="PANTHER" id="PTHR43856">
    <property type="entry name" value="CARDIOLIPIN HYDROLASE"/>
    <property type="match status" value="1"/>
</dbReference>
<dbReference type="GO" id="GO:0004630">
    <property type="term" value="F:phospholipase D activity"/>
    <property type="evidence" value="ECO:0007669"/>
    <property type="project" value="UniProtKB-EC"/>
</dbReference>
<dbReference type="Proteomes" id="UP000218432">
    <property type="component" value="Chromosome 2"/>
</dbReference>
<dbReference type="GO" id="GO:0006793">
    <property type="term" value="P:phosphorus metabolic process"/>
    <property type="evidence" value="ECO:0007669"/>
    <property type="project" value="UniProtKB-ARBA"/>
</dbReference>
<evidence type="ECO:0000256" key="1">
    <source>
        <dbReference type="ARBA" id="ARBA00000798"/>
    </source>
</evidence>
<dbReference type="Pfam" id="PF13091">
    <property type="entry name" value="PLDc_2"/>
    <property type="match status" value="1"/>
</dbReference>
<sequence>MTVSVRSYLSPTLVLLAFDWADAQSRDDFLGFAIRRTPGFWSADGRTRAPNSWLPNRLTFDGPAADTQGDAPTDQAPIQKFMWWDARIDPQDRGASFRYDVYPVVGTPANLQVLDAQAGVCDVVLPAHIEDGIGTWFNRAVVSSQAFAKQVAALGLAPDTAPSAAQALKLRSWLANDMEQVFAEMLDPASRAASAVYHLTDTLWALPAFEAFGRKHGDASLAIVYDAHTTARKGKPPLPSPNQPAVDALQGLAALAPRDKTHIMHDKFIVTDAPSNPAPARVLTGSANFTTEGLTEQANVLHAFDSPALAALYNDRAHALAGNPSIADTARLSPGWSAPMTIGSAQVRLAFSPEPAGQRTEIDTIVAAIAAAKHSVSFCLFMPTDAALRDACFAAGDRGLMMFGLVNKINIGSATKADAAQQAGQTLDAATLANLELYHRSRDNHDVIDAEYFSPATVPQGFEPELRQFPGEPAPAYPPVVVHHKFIVIDAEGANPVVYTGSANMSRNSEQYNDENLLEIRDKRIAAIYLAEFLRLYEHYRARALAIGAKQRGAGTGTHARLALAPDSSWAKKYYVAGSPEEKARIALASTAPTD</sequence>
<comment type="similarity">
    <text evidence="2">Belongs to the phospholipase D family.</text>
</comment>
<feature type="domain" description="PLD phosphodiesterase" evidence="7">
    <location>
        <begin position="260"/>
        <end position="293"/>
    </location>
</feature>
<evidence type="ECO:0000256" key="3">
    <source>
        <dbReference type="ARBA" id="ARBA00012027"/>
    </source>
</evidence>
<dbReference type="PROSITE" id="PS50035">
    <property type="entry name" value="PLD"/>
    <property type="match status" value="2"/>
</dbReference>
<protein>
    <recommendedName>
        <fullName evidence="3">phospholipase D</fullName>
        <ecNumber evidence="3">3.1.4.4</ecNumber>
    </recommendedName>
</protein>
<name>A0A1Y1BLM3_9BURK</name>
<feature type="domain" description="PLD phosphodiesterase" evidence="7">
    <location>
        <begin position="478"/>
        <end position="509"/>
    </location>
</feature>
<evidence type="ECO:0000313" key="9">
    <source>
        <dbReference type="Proteomes" id="UP000218432"/>
    </source>
</evidence>
<dbReference type="GO" id="GO:0016891">
    <property type="term" value="F:RNA endonuclease activity producing 5'-phosphomonoesters, hydrolytic mechanism"/>
    <property type="evidence" value="ECO:0007669"/>
    <property type="project" value="TreeGrafter"/>
</dbReference>
<dbReference type="InterPro" id="IPR051406">
    <property type="entry name" value="PLD_domain"/>
</dbReference>
<evidence type="ECO:0000256" key="2">
    <source>
        <dbReference type="ARBA" id="ARBA00008664"/>
    </source>
</evidence>
<dbReference type="EMBL" id="AP018112">
    <property type="protein sequence ID" value="BAX60793.1"/>
    <property type="molecule type" value="Genomic_DNA"/>
</dbReference>